<gene>
    <name evidence="3" type="ORF">DN069_00525</name>
</gene>
<accession>A0A2X0IVZ6</accession>
<dbReference type="Gene3D" id="3.30.470.30">
    <property type="entry name" value="DNA ligase/mRNA capping enzyme"/>
    <property type="match status" value="2"/>
</dbReference>
<protein>
    <submittedName>
        <fullName evidence="3">Polynucleotide kinase-phosphatase</fullName>
    </submittedName>
</protein>
<evidence type="ECO:0000313" key="3">
    <source>
        <dbReference type="EMBL" id="RAG87631.1"/>
    </source>
</evidence>
<dbReference type="EMBL" id="QKYN01000003">
    <property type="protein sequence ID" value="RAG87631.1"/>
    <property type="molecule type" value="Genomic_DNA"/>
</dbReference>
<dbReference type="Proteomes" id="UP000248889">
    <property type="component" value="Unassembled WGS sequence"/>
</dbReference>
<dbReference type="InterPro" id="IPR004843">
    <property type="entry name" value="Calcineurin-like_PHP"/>
</dbReference>
<dbReference type="PANTHER" id="PTHR42850:SF7">
    <property type="entry name" value="BIS(5'-NUCLEOSYL)-TETRAPHOSPHATASE PRPE [ASYMMETRICAL]"/>
    <property type="match status" value="1"/>
</dbReference>
<dbReference type="GO" id="GO:0005737">
    <property type="term" value="C:cytoplasm"/>
    <property type="evidence" value="ECO:0007669"/>
    <property type="project" value="TreeGrafter"/>
</dbReference>
<keyword evidence="4" id="KW-1185">Reference proteome</keyword>
<dbReference type="Pfam" id="PF16542">
    <property type="entry name" value="PNKP_ligase"/>
    <property type="match status" value="1"/>
</dbReference>
<dbReference type="InterPro" id="IPR024028">
    <property type="entry name" value="PNKP_bac"/>
</dbReference>
<dbReference type="Pfam" id="PF13671">
    <property type="entry name" value="AAA_33"/>
    <property type="match status" value="1"/>
</dbReference>
<dbReference type="InterPro" id="IPR041780">
    <property type="entry name" value="MPP_PrpE-like"/>
</dbReference>
<dbReference type="CDD" id="cd07423">
    <property type="entry name" value="MPP_Prp_like"/>
    <property type="match status" value="1"/>
</dbReference>
<comment type="caution">
    <text evidence="3">The sequence shown here is derived from an EMBL/GenBank/DDBJ whole genome shotgun (WGS) entry which is preliminary data.</text>
</comment>
<dbReference type="SUPFAM" id="SSF52540">
    <property type="entry name" value="P-loop containing nucleoside triphosphate hydrolases"/>
    <property type="match status" value="1"/>
</dbReference>
<dbReference type="AlphaFoldDB" id="A0A2X0IVZ6"/>
<proteinExistence type="predicted"/>
<dbReference type="Pfam" id="PF00149">
    <property type="entry name" value="Metallophos"/>
    <property type="match status" value="1"/>
</dbReference>
<evidence type="ECO:0000259" key="1">
    <source>
        <dbReference type="Pfam" id="PF00149"/>
    </source>
</evidence>
<dbReference type="GO" id="GO:0016791">
    <property type="term" value="F:phosphatase activity"/>
    <property type="evidence" value="ECO:0007669"/>
    <property type="project" value="TreeGrafter"/>
</dbReference>
<sequence>MTDTAETTNDATPRRELAVPDLSLVVLVGTTGSGKSSFAAQHFLPTQVVSSDACRGLVADDPNDQAATGDAFDLLHYIAGKRLAAGRITVVDATNVQQESRRKLVELARDHDVLPVAIVLDLPQQLCAERNSRKPDRAHFPPRVLQRQQSELRRSLRHLEREGFRKVHVLRSEAEVDAVGIVTEKRYNDLKHLTGPFDVIGDIHGCRAELVTLLGKLGYAVTRDAEGRAVDAAHPEGRTAVFVGDLVDRGPDTPGVLRLVMGMVAAGHALCVPGNHENKLGRALAGRKVTVSHGLKESLDQLAAEPPEFVAEVREFIKGLISHYLLDGGRLVVCHAGLPEKYHGRTSGRVRSHALYGDTTGETDEYGLPVRYPWAEEYRGQALVVYGHTPTPVANFLNNTICLDTGCVFGGRMTALRYPERELVEVDAEQVWYEPVRPLISDAPGAREGRPLALTDVAGRRIVETRHHGRVAVREENAAAALEVMSRFAIDPRLLAYLPPTMSPVGTSQREGYLEHPDEAFAAYRADGVRQVVCEEKHMGSRAVVLVCRDAEGTAGEKRFGVPTGGQIWTRTGRAFLDDLTVPGVPAEHGAVTRAVLDRLRVAAESAGLFAELDSDWLLLDCELLPWSLKAEGLLRRQYAAVGAASGAALGAARAALAAAAGRGVAGLDVTELSERQDLRAADAAAFTEAYRRYCWTVEGLDSVHLAPFQLLAAEGVNLAVRPHDEHLAWIDRLVDADASALLRPTRRLVVDTEDPDSCTAGAAWWEELTARGGEGMVVKPMGSLVRPEGGRLVQPGVKVRGREYLRIIYGPDYTRPEHLTRLRSRALGHKRSLALREYALGLEALDRLAAGEPLWRVHEAVFAVLALESEPVDPRL</sequence>
<evidence type="ECO:0000313" key="4">
    <source>
        <dbReference type="Proteomes" id="UP000248889"/>
    </source>
</evidence>
<organism evidence="3 4">
    <name type="scientific">Streptacidiphilus pinicola</name>
    <dbReference type="NCBI Taxonomy" id="2219663"/>
    <lineage>
        <taxon>Bacteria</taxon>
        <taxon>Bacillati</taxon>
        <taxon>Actinomycetota</taxon>
        <taxon>Actinomycetes</taxon>
        <taxon>Kitasatosporales</taxon>
        <taxon>Streptomycetaceae</taxon>
        <taxon>Streptacidiphilus</taxon>
    </lineage>
</organism>
<dbReference type="SUPFAM" id="SSF56300">
    <property type="entry name" value="Metallo-dependent phosphatases"/>
    <property type="match status" value="1"/>
</dbReference>
<dbReference type="GO" id="GO:0016301">
    <property type="term" value="F:kinase activity"/>
    <property type="evidence" value="ECO:0007669"/>
    <property type="project" value="UniProtKB-KW"/>
</dbReference>
<dbReference type="Gene3D" id="3.40.50.300">
    <property type="entry name" value="P-loop containing nucleotide triphosphate hydrolases"/>
    <property type="match status" value="1"/>
</dbReference>
<dbReference type="RefSeq" id="WP_111498661.1">
    <property type="nucleotide sequence ID" value="NZ_QKYN01000003.1"/>
</dbReference>
<reference evidence="3 4" key="1">
    <citation type="submission" date="2018-06" db="EMBL/GenBank/DDBJ databases">
        <title>Streptacidiphilus pinicola sp. nov., isolated from pine grove soil.</title>
        <authorList>
            <person name="Roh S.G."/>
            <person name="Park S."/>
            <person name="Kim M.-K."/>
            <person name="Yun B.-R."/>
            <person name="Park J."/>
            <person name="Kim M.J."/>
            <person name="Kim Y.S."/>
            <person name="Kim S.B."/>
        </authorList>
    </citation>
    <scope>NUCLEOTIDE SEQUENCE [LARGE SCALE GENOMIC DNA]</scope>
    <source>
        <strain evidence="3 4">MMS16-CNU450</strain>
    </source>
</reference>
<dbReference type="InterPro" id="IPR027417">
    <property type="entry name" value="P-loop_NTPase"/>
</dbReference>
<feature type="domain" description="Calcineurin-like phosphoesterase" evidence="1">
    <location>
        <begin position="196"/>
        <end position="392"/>
    </location>
</feature>
<keyword evidence="3" id="KW-0418">Kinase</keyword>
<dbReference type="NCBIfam" id="TIGR04075">
    <property type="entry name" value="bacter_Pnkp"/>
    <property type="match status" value="1"/>
</dbReference>
<dbReference type="Gene3D" id="3.60.21.10">
    <property type="match status" value="1"/>
</dbReference>
<dbReference type="InterPro" id="IPR050126">
    <property type="entry name" value="Ap4A_hydrolase"/>
</dbReference>
<dbReference type="InterPro" id="IPR032380">
    <property type="entry name" value="PNKP_ligase_dom"/>
</dbReference>
<dbReference type="PANTHER" id="PTHR42850">
    <property type="entry name" value="METALLOPHOSPHOESTERASE"/>
    <property type="match status" value="1"/>
</dbReference>
<name>A0A2X0IVZ6_9ACTN</name>
<dbReference type="SUPFAM" id="SSF56091">
    <property type="entry name" value="DNA ligase/mRNA capping enzyme, catalytic domain"/>
    <property type="match status" value="1"/>
</dbReference>
<dbReference type="OrthoDB" id="9807890at2"/>
<keyword evidence="3" id="KW-0808">Transferase</keyword>
<dbReference type="InterPro" id="IPR029052">
    <property type="entry name" value="Metallo-depent_PP-like"/>
</dbReference>
<evidence type="ECO:0000259" key="2">
    <source>
        <dbReference type="Pfam" id="PF16542"/>
    </source>
</evidence>
<feature type="domain" description="Polynucleotide kinase-phosphatase ligase" evidence="2">
    <location>
        <begin position="480"/>
        <end position="872"/>
    </location>
</feature>